<evidence type="ECO:0000313" key="1">
    <source>
        <dbReference type="EMBL" id="GBQ07532.1"/>
    </source>
</evidence>
<dbReference type="EMBL" id="BAQD01000033">
    <property type="protein sequence ID" value="GBQ07532.1"/>
    <property type="molecule type" value="Genomic_DNA"/>
</dbReference>
<sequence>MRVWTRIKQPDGSRRWQAVDGDEANIAWLQNALLLQLGEAPFSTDWGIPVSQTLVTRIWPDYYLNLTQERFRETFPMLQITRQQNDSNPNPSYVIRALLNDGTVYSNAKNAFNQEHSQTGPWSS</sequence>
<gene>
    <name evidence="1" type="ORF">AA15669_1423</name>
</gene>
<reference evidence="1" key="1">
    <citation type="submission" date="2013-04" db="EMBL/GenBank/DDBJ databases">
        <title>The genome sequencing project of 58 acetic acid bacteria.</title>
        <authorList>
            <person name="Okamoto-Kainuma A."/>
            <person name="Ishikawa M."/>
            <person name="Umino S."/>
            <person name="Koizumi Y."/>
            <person name="Shiwa Y."/>
            <person name="Yoshikawa H."/>
            <person name="Matsutani M."/>
            <person name="Matsushita K."/>
        </authorList>
    </citation>
    <scope>NUCLEOTIDE SEQUENCE</scope>
    <source>
        <strain evidence="1">DSM 15669</strain>
    </source>
</reference>
<comment type="caution">
    <text evidence="1">The sequence shown here is derived from an EMBL/GenBank/DDBJ whole genome shotgun (WGS) entry which is preliminary data.</text>
</comment>
<organism evidence="1 2">
    <name type="scientific">Saccharibacter floricola DSM 15669</name>
    <dbReference type="NCBI Taxonomy" id="1123227"/>
    <lineage>
        <taxon>Bacteria</taxon>
        <taxon>Pseudomonadati</taxon>
        <taxon>Pseudomonadota</taxon>
        <taxon>Alphaproteobacteria</taxon>
        <taxon>Acetobacterales</taxon>
        <taxon>Acetobacteraceae</taxon>
        <taxon>Saccharibacter</taxon>
    </lineage>
</organism>
<keyword evidence="2" id="KW-1185">Reference proteome</keyword>
<dbReference type="RefSeq" id="WP_018981066.1">
    <property type="nucleotide sequence ID" value="NZ_BAQD01000033.1"/>
</dbReference>
<dbReference type="Proteomes" id="UP001062901">
    <property type="component" value="Unassembled WGS sequence"/>
</dbReference>
<accession>A0ABQ0P048</accession>
<evidence type="ECO:0000313" key="2">
    <source>
        <dbReference type="Proteomes" id="UP001062901"/>
    </source>
</evidence>
<protein>
    <submittedName>
        <fullName evidence="1">Uncharacterized protein</fullName>
    </submittedName>
</protein>
<proteinExistence type="predicted"/>
<name>A0ABQ0P048_9PROT</name>